<dbReference type="Pfam" id="PF17906">
    <property type="entry name" value="HTH_48"/>
    <property type="match status" value="1"/>
</dbReference>
<organism evidence="2 3">
    <name type="scientific">Melipona quadrifasciata</name>
    <dbReference type="NCBI Taxonomy" id="166423"/>
    <lineage>
        <taxon>Eukaryota</taxon>
        <taxon>Metazoa</taxon>
        <taxon>Ecdysozoa</taxon>
        <taxon>Arthropoda</taxon>
        <taxon>Hexapoda</taxon>
        <taxon>Insecta</taxon>
        <taxon>Pterygota</taxon>
        <taxon>Neoptera</taxon>
        <taxon>Endopterygota</taxon>
        <taxon>Hymenoptera</taxon>
        <taxon>Apocrita</taxon>
        <taxon>Aculeata</taxon>
        <taxon>Apoidea</taxon>
        <taxon>Anthophila</taxon>
        <taxon>Apidae</taxon>
        <taxon>Melipona</taxon>
    </lineage>
</organism>
<feature type="domain" description="Mos1 transposase HTH" evidence="1">
    <location>
        <begin position="5"/>
        <end position="27"/>
    </location>
</feature>
<dbReference type="EMBL" id="KQ435783">
    <property type="protein sequence ID" value="KOX74670.1"/>
    <property type="molecule type" value="Genomic_DNA"/>
</dbReference>
<evidence type="ECO:0000259" key="1">
    <source>
        <dbReference type="Pfam" id="PF17906"/>
    </source>
</evidence>
<reference evidence="2 3" key="1">
    <citation type="submission" date="2015-07" db="EMBL/GenBank/DDBJ databases">
        <title>The genome of Melipona quadrifasciata.</title>
        <authorList>
            <person name="Pan H."/>
            <person name="Kapheim K."/>
        </authorList>
    </citation>
    <scope>NUCLEOTIDE SEQUENCE [LARGE SCALE GENOMIC DNA]</scope>
    <source>
        <strain evidence="2">0111107301</strain>
        <tissue evidence="2">Whole body</tissue>
    </source>
</reference>
<keyword evidence="3" id="KW-1185">Reference proteome</keyword>
<name>A0A0M9A069_9HYME</name>
<dbReference type="InterPro" id="IPR041426">
    <property type="entry name" value="Mos1_HTH"/>
</dbReference>
<dbReference type="Proteomes" id="UP000053105">
    <property type="component" value="Unassembled WGS sequence"/>
</dbReference>
<accession>A0A0M9A069</accession>
<gene>
    <name evidence="2" type="ORF">WN51_13104</name>
</gene>
<evidence type="ECO:0000313" key="3">
    <source>
        <dbReference type="Proteomes" id="UP000053105"/>
    </source>
</evidence>
<sequence length="77" mass="9160">MENQKQHFRHILFFYYRKGKNAIQAKKKQSTSKADIYKKLLQLTSCTLPHLPYSLNLAPSDVKNHLNQFYVSKDQKF</sequence>
<proteinExistence type="predicted"/>
<protein>
    <recommendedName>
        <fullName evidence="1">Mos1 transposase HTH domain-containing protein</fullName>
    </recommendedName>
</protein>
<evidence type="ECO:0000313" key="2">
    <source>
        <dbReference type="EMBL" id="KOX74670.1"/>
    </source>
</evidence>
<dbReference type="AlphaFoldDB" id="A0A0M9A069"/>